<evidence type="ECO:0000313" key="5">
    <source>
        <dbReference type="EMBL" id="MBB5285927.1"/>
    </source>
</evidence>
<dbReference type="GO" id="GO:0005737">
    <property type="term" value="C:cytoplasm"/>
    <property type="evidence" value="ECO:0007669"/>
    <property type="project" value="UniProtKB-SubCell"/>
</dbReference>
<name>A0A840TWG1_9BACT</name>
<keyword evidence="4" id="KW-0963">Cytoplasm</keyword>
<evidence type="ECO:0000256" key="3">
    <source>
        <dbReference type="ARBA" id="ARBA00023080"/>
    </source>
</evidence>
<comment type="similarity">
    <text evidence="4">Belongs to the Maf family. YhdE subfamily.</text>
</comment>
<gene>
    <name evidence="5" type="ORF">HNQ92_004087</name>
</gene>
<dbReference type="AlphaFoldDB" id="A0A840TWG1"/>
<organism evidence="5 6">
    <name type="scientific">Rhabdobacter roseus</name>
    <dbReference type="NCBI Taxonomy" id="1655419"/>
    <lineage>
        <taxon>Bacteria</taxon>
        <taxon>Pseudomonadati</taxon>
        <taxon>Bacteroidota</taxon>
        <taxon>Cytophagia</taxon>
        <taxon>Cytophagales</taxon>
        <taxon>Cytophagaceae</taxon>
        <taxon>Rhabdobacter</taxon>
    </lineage>
</organism>
<dbReference type="InterPro" id="IPR029001">
    <property type="entry name" value="ITPase-like_fam"/>
</dbReference>
<evidence type="ECO:0000256" key="4">
    <source>
        <dbReference type="HAMAP-Rule" id="MF_00528"/>
    </source>
</evidence>
<dbReference type="SUPFAM" id="SSF52972">
    <property type="entry name" value="ITPase-like"/>
    <property type="match status" value="1"/>
</dbReference>
<dbReference type="InterPro" id="IPR003697">
    <property type="entry name" value="Maf-like"/>
</dbReference>
<dbReference type="Pfam" id="PF02545">
    <property type="entry name" value="Maf"/>
    <property type="match status" value="1"/>
</dbReference>
<comment type="subcellular location">
    <subcellularLocation>
        <location evidence="4">Cytoplasm</location>
    </subcellularLocation>
</comment>
<comment type="caution">
    <text evidence="5">The sequence shown here is derived from an EMBL/GenBank/DDBJ whole genome shotgun (WGS) entry which is preliminary data.</text>
</comment>
<dbReference type="EMBL" id="JACHGF010000007">
    <property type="protein sequence ID" value="MBB5285927.1"/>
    <property type="molecule type" value="Genomic_DNA"/>
</dbReference>
<dbReference type="GO" id="GO:0047429">
    <property type="term" value="F:nucleoside triphosphate diphosphatase activity"/>
    <property type="evidence" value="ECO:0007669"/>
    <property type="project" value="UniProtKB-EC"/>
</dbReference>
<feature type="site" description="Important for substrate specificity" evidence="4">
    <location>
        <position position="166"/>
    </location>
</feature>
<comment type="catalytic activity">
    <reaction evidence="4">
        <text>UTP + H2O = UMP + diphosphate + H(+)</text>
        <dbReference type="Rhea" id="RHEA:29395"/>
        <dbReference type="ChEBI" id="CHEBI:15377"/>
        <dbReference type="ChEBI" id="CHEBI:15378"/>
        <dbReference type="ChEBI" id="CHEBI:33019"/>
        <dbReference type="ChEBI" id="CHEBI:46398"/>
        <dbReference type="ChEBI" id="CHEBI:57865"/>
        <dbReference type="EC" id="3.6.1.9"/>
    </reaction>
</comment>
<dbReference type="HAMAP" id="MF_00528">
    <property type="entry name" value="Maf"/>
    <property type="match status" value="1"/>
</dbReference>
<feature type="site" description="Important for substrate specificity" evidence="4">
    <location>
        <position position="84"/>
    </location>
</feature>
<comment type="cofactor">
    <cofactor evidence="1 4">
        <name>a divalent metal cation</name>
        <dbReference type="ChEBI" id="CHEBI:60240"/>
    </cofactor>
</comment>
<protein>
    <recommendedName>
        <fullName evidence="4">dTTP/UTP pyrophosphatase</fullName>
        <shortName evidence="4">dTTPase/UTPase</shortName>
        <ecNumber evidence="4">3.6.1.9</ecNumber>
    </recommendedName>
    <alternativeName>
        <fullName evidence="4">Nucleoside triphosphate pyrophosphatase</fullName>
    </alternativeName>
    <alternativeName>
        <fullName evidence="4">Nucleotide pyrophosphatase</fullName>
        <shortName evidence="4">Nucleotide PPase</shortName>
    </alternativeName>
</protein>
<comment type="function">
    <text evidence="4">Nucleoside triphosphate pyrophosphatase that hydrolyzes dTTP and UTP. May have a dual role in cell division arrest and in preventing the incorporation of modified nucleotides into cellular nucleic acids.</text>
</comment>
<dbReference type="PANTHER" id="PTHR43213:SF5">
    <property type="entry name" value="BIFUNCTIONAL DTTP_UTP PYROPHOSPHATASE_METHYLTRANSFERASE PROTEIN-RELATED"/>
    <property type="match status" value="1"/>
</dbReference>
<dbReference type="Gene3D" id="3.90.950.10">
    <property type="match status" value="1"/>
</dbReference>
<evidence type="ECO:0000256" key="1">
    <source>
        <dbReference type="ARBA" id="ARBA00001968"/>
    </source>
</evidence>
<dbReference type="GO" id="GO:0009117">
    <property type="term" value="P:nucleotide metabolic process"/>
    <property type="evidence" value="ECO:0007669"/>
    <property type="project" value="UniProtKB-KW"/>
</dbReference>
<accession>A0A840TWG1</accession>
<dbReference type="PANTHER" id="PTHR43213">
    <property type="entry name" value="BIFUNCTIONAL DTTP/UTP PYROPHOSPHATASE/METHYLTRANSFERASE PROTEIN-RELATED"/>
    <property type="match status" value="1"/>
</dbReference>
<sequence length="203" mass="23075">MLKLSRSLVLASNSPRRQQLMKDAGFTFQVEVRPTPETYPATMPPSEIARYLAVQKAEEFRRSSEERLPEDRLPEDRLVLCADTVVISQDTVLNKPAGAAEARAMLRQLSGRTHQVVTGVALLNYDEIHSLTDEALVTFRPLLEAEIDYYLDHYQPYDKAGAYGIQEWIGMVGVQRIEGSYYTIMGLPVHRVYDLLRPYAFPL</sequence>
<comment type="caution">
    <text evidence="4">Lacks conserved residue(s) required for the propagation of feature annotation.</text>
</comment>
<dbReference type="CDD" id="cd00555">
    <property type="entry name" value="Maf"/>
    <property type="match status" value="1"/>
</dbReference>
<feature type="active site" description="Proton acceptor" evidence="4">
    <location>
        <position position="83"/>
    </location>
</feature>
<reference evidence="5 6" key="1">
    <citation type="submission" date="2020-08" db="EMBL/GenBank/DDBJ databases">
        <title>Genomic Encyclopedia of Type Strains, Phase IV (KMG-IV): sequencing the most valuable type-strain genomes for metagenomic binning, comparative biology and taxonomic classification.</title>
        <authorList>
            <person name="Goeker M."/>
        </authorList>
    </citation>
    <scope>NUCLEOTIDE SEQUENCE [LARGE SCALE GENOMIC DNA]</scope>
    <source>
        <strain evidence="5 6">DSM 105074</strain>
    </source>
</reference>
<keyword evidence="2 4" id="KW-0378">Hydrolase</keyword>
<dbReference type="Proteomes" id="UP000557307">
    <property type="component" value="Unassembled WGS sequence"/>
</dbReference>
<comment type="catalytic activity">
    <reaction evidence="4">
        <text>dTTP + H2O = dTMP + diphosphate + H(+)</text>
        <dbReference type="Rhea" id="RHEA:28534"/>
        <dbReference type="ChEBI" id="CHEBI:15377"/>
        <dbReference type="ChEBI" id="CHEBI:15378"/>
        <dbReference type="ChEBI" id="CHEBI:33019"/>
        <dbReference type="ChEBI" id="CHEBI:37568"/>
        <dbReference type="ChEBI" id="CHEBI:63528"/>
        <dbReference type="EC" id="3.6.1.9"/>
    </reaction>
</comment>
<keyword evidence="6" id="KW-1185">Reference proteome</keyword>
<keyword evidence="3 4" id="KW-0546">Nucleotide metabolism</keyword>
<dbReference type="RefSeq" id="WP_184176552.1">
    <property type="nucleotide sequence ID" value="NZ_JACHGF010000007.1"/>
</dbReference>
<dbReference type="NCBIfam" id="TIGR00172">
    <property type="entry name" value="maf"/>
    <property type="match status" value="1"/>
</dbReference>
<dbReference type="EC" id="3.6.1.9" evidence="4"/>
<evidence type="ECO:0000256" key="2">
    <source>
        <dbReference type="ARBA" id="ARBA00022801"/>
    </source>
</evidence>
<evidence type="ECO:0000313" key="6">
    <source>
        <dbReference type="Proteomes" id="UP000557307"/>
    </source>
</evidence>
<feature type="site" description="Important for substrate specificity" evidence="4">
    <location>
        <position position="16"/>
    </location>
</feature>
<proteinExistence type="inferred from homology"/>
<dbReference type="PIRSF" id="PIRSF006305">
    <property type="entry name" value="Maf"/>
    <property type="match status" value="1"/>
</dbReference>